<evidence type="ECO:0000256" key="1">
    <source>
        <dbReference type="ARBA" id="ARBA00022691"/>
    </source>
</evidence>
<dbReference type="PIRSF" id="PIRSF006779">
    <property type="entry name" value="UCP006779"/>
    <property type="match status" value="1"/>
</dbReference>
<dbReference type="RefSeq" id="WP_317487644.1">
    <property type="nucleotide sequence ID" value="NZ_CP136051.1"/>
</dbReference>
<dbReference type="InterPro" id="IPR002747">
    <property type="entry name" value="SAM_OH_AdoTrfase"/>
</dbReference>
<feature type="domain" description="S-adenosyl-l-methionine hydroxide adenosyltransferase N-terminal" evidence="3">
    <location>
        <begin position="4"/>
        <end position="144"/>
    </location>
</feature>
<sequence length="261" mass="28745">MALITFLSDFGTSDHYVAAVKAAIMSVNPGLQIVDISHEVASCNLAEASYLLESVFRDFPKGTVHMVAVNSTGKREDKPVAVKLEDHFFVGPDNGIFSLISTQKPTAVVALDLINKKKTTFPARNMYAQAASYLASGKSIHDLGQMVPELNTLIKKKGKTTKKQITGHVIHIDHYGNLITNIAKEDFDTIMELNQQKGFEISFGRERSTEIHESYFSVEGGECFFIFNQSGLLEIGINNGHGSDLLGLHYDSPVFINFVTE</sequence>
<dbReference type="SUPFAM" id="SSF102522">
    <property type="entry name" value="Bacterial fluorinating enzyme, N-terminal domain"/>
    <property type="match status" value="1"/>
</dbReference>
<organism evidence="5 6">
    <name type="scientific">Imperialibacter roseus</name>
    <dbReference type="NCBI Taxonomy" id="1324217"/>
    <lineage>
        <taxon>Bacteria</taxon>
        <taxon>Pseudomonadati</taxon>
        <taxon>Bacteroidota</taxon>
        <taxon>Cytophagia</taxon>
        <taxon>Cytophagales</taxon>
        <taxon>Flammeovirgaceae</taxon>
        <taxon>Imperialibacter</taxon>
    </lineage>
</organism>
<dbReference type="Gene3D" id="3.40.50.10790">
    <property type="entry name" value="S-adenosyl-l-methionine hydroxide adenosyltransferase, N-terminal"/>
    <property type="match status" value="1"/>
</dbReference>
<reference evidence="5 6" key="1">
    <citation type="journal article" date="2023" name="Microbiol. Resour. Announc.">
        <title>Complete Genome Sequence of Imperialibacter roseus strain P4T.</title>
        <authorList>
            <person name="Tizabi D.R."/>
            <person name="Bachvaroff T."/>
            <person name="Hill R.T."/>
        </authorList>
    </citation>
    <scope>NUCLEOTIDE SEQUENCE [LARGE SCALE GENOMIC DNA]</scope>
    <source>
        <strain evidence="5 6">P4T</strain>
    </source>
</reference>
<dbReference type="PANTHER" id="PTHR35092:SF1">
    <property type="entry name" value="CHLORINASE MJ1651"/>
    <property type="match status" value="1"/>
</dbReference>
<dbReference type="Proteomes" id="UP001302349">
    <property type="component" value="Chromosome"/>
</dbReference>
<dbReference type="InterPro" id="IPR046470">
    <property type="entry name" value="SAM_HAT_C"/>
</dbReference>
<accession>A0ABZ0IIJ0</accession>
<evidence type="ECO:0000259" key="4">
    <source>
        <dbReference type="Pfam" id="PF20257"/>
    </source>
</evidence>
<dbReference type="EMBL" id="CP136051">
    <property type="protein sequence ID" value="WOK04845.1"/>
    <property type="molecule type" value="Genomic_DNA"/>
</dbReference>
<dbReference type="PANTHER" id="PTHR35092">
    <property type="entry name" value="CHLORINASE MJ1651"/>
    <property type="match status" value="1"/>
</dbReference>
<name>A0ABZ0IIJ0_9BACT</name>
<protein>
    <submittedName>
        <fullName evidence="5">SAM-dependent chlorinase/fluorinase</fullName>
    </submittedName>
</protein>
<dbReference type="InterPro" id="IPR046469">
    <property type="entry name" value="SAM_HAT_N"/>
</dbReference>
<gene>
    <name evidence="5" type="ORF">RT717_17315</name>
</gene>
<evidence type="ECO:0000313" key="6">
    <source>
        <dbReference type="Proteomes" id="UP001302349"/>
    </source>
</evidence>
<evidence type="ECO:0000259" key="3">
    <source>
        <dbReference type="Pfam" id="PF01887"/>
    </source>
</evidence>
<feature type="domain" description="S-adenosyl-l-methionine hydroxide adenosyltransferase C-terminal" evidence="4">
    <location>
        <begin position="167"/>
        <end position="254"/>
    </location>
</feature>
<proteinExistence type="inferred from homology"/>
<dbReference type="InterPro" id="IPR023228">
    <property type="entry name" value="SAM_OH_AdoTrfase_N_sf"/>
</dbReference>
<dbReference type="Pfam" id="PF20257">
    <property type="entry name" value="SAM_HAT_C"/>
    <property type="match status" value="1"/>
</dbReference>
<dbReference type="SUPFAM" id="SSF101852">
    <property type="entry name" value="Bacterial fluorinating enzyme, C-terminal domain"/>
    <property type="match status" value="1"/>
</dbReference>
<evidence type="ECO:0000256" key="2">
    <source>
        <dbReference type="ARBA" id="ARBA00024035"/>
    </source>
</evidence>
<comment type="similarity">
    <text evidence="2">Belongs to the SAM hydrolase / SAM-dependent halogenase family.</text>
</comment>
<dbReference type="Gene3D" id="2.40.30.90">
    <property type="entry name" value="Bacterial fluorinating enzyme like"/>
    <property type="match status" value="1"/>
</dbReference>
<keyword evidence="6" id="KW-1185">Reference proteome</keyword>
<keyword evidence="1" id="KW-0949">S-adenosyl-L-methionine</keyword>
<dbReference type="InterPro" id="IPR023227">
    <property type="entry name" value="SAM_OH_AdoTrfase_C_sf"/>
</dbReference>
<evidence type="ECO:0000313" key="5">
    <source>
        <dbReference type="EMBL" id="WOK04845.1"/>
    </source>
</evidence>
<dbReference type="Pfam" id="PF01887">
    <property type="entry name" value="SAM_HAT_N"/>
    <property type="match status" value="1"/>
</dbReference>